<dbReference type="AlphaFoldDB" id="E3FC39"/>
<gene>
    <name evidence="2" type="ordered locus">STAUR_0958</name>
</gene>
<dbReference type="KEGG" id="sur:STAUR_0958"/>
<evidence type="ECO:0000256" key="1">
    <source>
        <dbReference type="SAM" id="MobiDB-lite"/>
    </source>
</evidence>
<evidence type="ECO:0000313" key="2">
    <source>
        <dbReference type="EMBL" id="ADO68762.1"/>
    </source>
</evidence>
<accession>E3FC39</accession>
<organism evidence="2 3">
    <name type="scientific">Stigmatella aurantiaca (strain DW4/3-1)</name>
    <dbReference type="NCBI Taxonomy" id="378806"/>
    <lineage>
        <taxon>Bacteria</taxon>
        <taxon>Pseudomonadati</taxon>
        <taxon>Myxococcota</taxon>
        <taxon>Myxococcia</taxon>
        <taxon>Myxococcales</taxon>
        <taxon>Cystobacterineae</taxon>
        <taxon>Archangiaceae</taxon>
        <taxon>Stigmatella</taxon>
    </lineage>
</organism>
<feature type="compositionally biased region" description="Basic and acidic residues" evidence="1">
    <location>
        <begin position="71"/>
        <end position="82"/>
    </location>
</feature>
<proteinExistence type="predicted"/>
<dbReference type="HOGENOM" id="CLU_1814656_0_0_7"/>
<evidence type="ECO:0000313" key="3">
    <source>
        <dbReference type="Proteomes" id="UP000001351"/>
    </source>
</evidence>
<feature type="region of interest" description="Disordered" evidence="1">
    <location>
        <begin position="58"/>
        <end position="82"/>
    </location>
</feature>
<keyword evidence="3" id="KW-1185">Reference proteome</keyword>
<dbReference type="EMBL" id="CP002271">
    <property type="protein sequence ID" value="ADO68762.1"/>
    <property type="molecule type" value="Genomic_DNA"/>
</dbReference>
<sequence>MGSSAACPWLFSSARSPSTRSTRDGDLQERVVSFQRRAGAVGFAVLLGMGLQACASASSQQPARVSHHHSAHLDETTDEARQNGHATNVSLAMARKQCEMTARNERGYSRATAGEASMTGPDTARVQLYVGRPFSNTPIGCTYDARAGSAHVP</sequence>
<reference evidence="2 3" key="1">
    <citation type="journal article" date="2011" name="Mol. Biol. Evol.">
        <title>Comparative genomic analysis of fruiting body formation in Myxococcales.</title>
        <authorList>
            <person name="Huntley S."/>
            <person name="Hamann N."/>
            <person name="Wegener-Feldbrugge S."/>
            <person name="Treuner-Lange A."/>
            <person name="Kube M."/>
            <person name="Reinhardt R."/>
            <person name="Klages S."/>
            <person name="Muller R."/>
            <person name="Ronning C.M."/>
            <person name="Nierman W.C."/>
            <person name="Sogaard-Andersen L."/>
        </authorList>
    </citation>
    <scope>NUCLEOTIDE SEQUENCE [LARGE SCALE GENOMIC DNA]</scope>
    <source>
        <strain evidence="2 3">DW4/3-1</strain>
    </source>
</reference>
<name>E3FC39_STIAD</name>
<dbReference type="Proteomes" id="UP000001351">
    <property type="component" value="Chromosome"/>
</dbReference>
<protein>
    <submittedName>
        <fullName evidence="2">Uncharacterized protein</fullName>
    </submittedName>
</protein>